<evidence type="ECO:0000256" key="1">
    <source>
        <dbReference type="SAM" id="Phobius"/>
    </source>
</evidence>
<sequence length="168" mass="18157">MATLLISLYRCMHVLNSDSYSNWCTGLYLLALVKVGFGVGVLARLLIVDGVLMHSSMFSMSCDSSTLFPSGSGCWGLCILMLAVWGITGSCMCGSCTFSCRNEVFWWFLFQMHHSAPGPPVFADADSSEAVVAEGVTLVKDPYRIRKSRVGCAQTVISVRSAVYAVSA</sequence>
<gene>
    <name evidence="2" type="ORF">C2G38_2146752</name>
</gene>
<evidence type="ECO:0000313" key="2">
    <source>
        <dbReference type="EMBL" id="RIB09057.1"/>
    </source>
</evidence>
<reference evidence="2 3" key="1">
    <citation type="submission" date="2018-06" db="EMBL/GenBank/DDBJ databases">
        <title>Comparative genomics reveals the genomic features of Rhizophagus irregularis, R. cerebriforme, R. diaphanum and Gigaspora rosea, and their symbiotic lifestyle signature.</title>
        <authorList>
            <person name="Morin E."/>
            <person name="San Clemente H."/>
            <person name="Chen E.C.H."/>
            <person name="De La Providencia I."/>
            <person name="Hainaut M."/>
            <person name="Kuo A."/>
            <person name="Kohler A."/>
            <person name="Murat C."/>
            <person name="Tang N."/>
            <person name="Roy S."/>
            <person name="Loubradou J."/>
            <person name="Henrissat B."/>
            <person name="Grigoriev I.V."/>
            <person name="Corradi N."/>
            <person name="Roux C."/>
            <person name="Martin F.M."/>
        </authorList>
    </citation>
    <scope>NUCLEOTIDE SEQUENCE [LARGE SCALE GENOMIC DNA]</scope>
    <source>
        <strain evidence="2 3">DAOM 194757</strain>
    </source>
</reference>
<protein>
    <submittedName>
        <fullName evidence="2">Uncharacterized protein</fullName>
    </submittedName>
</protein>
<accession>A0A397UIW5</accession>
<keyword evidence="1" id="KW-0812">Transmembrane</keyword>
<organism evidence="2 3">
    <name type="scientific">Gigaspora rosea</name>
    <dbReference type="NCBI Taxonomy" id="44941"/>
    <lineage>
        <taxon>Eukaryota</taxon>
        <taxon>Fungi</taxon>
        <taxon>Fungi incertae sedis</taxon>
        <taxon>Mucoromycota</taxon>
        <taxon>Glomeromycotina</taxon>
        <taxon>Glomeromycetes</taxon>
        <taxon>Diversisporales</taxon>
        <taxon>Gigasporaceae</taxon>
        <taxon>Gigaspora</taxon>
    </lineage>
</organism>
<feature type="transmembrane region" description="Helical" evidence="1">
    <location>
        <begin position="27"/>
        <end position="47"/>
    </location>
</feature>
<proteinExistence type="predicted"/>
<keyword evidence="1" id="KW-1133">Transmembrane helix</keyword>
<dbReference type="EMBL" id="QKWP01001421">
    <property type="protein sequence ID" value="RIB09057.1"/>
    <property type="molecule type" value="Genomic_DNA"/>
</dbReference>
<dbReference type="Proteomes" id="UP000266673">
    <property type="component" value="Unassembled WGS sequence"/>
</dbReference>
<comment type="caution">
    <text evidence="2">The sequence shown here is derived from an EMBL/GenBank/DDBJ whole genome shotgun (WGS) entry which is preliminary data.</text>
</comment>
<evidence type="ECO:0000313" key="3">
    <source>
        <dbReference type="Proteomes" id="UP000266673"/>
    </source>
</evidence>
<keyword evidence="1" id="KW-0472">Membrane</keyword>
<dbReference type="AlphaFoldDB" id="A0A397UIW5"/>
<keyword evidence="3" id="KW-1185">Reference proteome</keyword>
<feature type="transmembrane region" description="Helical" evidence="1">
    <location>
        <begin position="67"/>
        <end position="87"/>
    </location>
</feature>
<name>A0A397UIW5_9GLOM</name>